<keyword evidence="3 5" id="KW-1133">Transmembrane helix</keyword>
<dbReference type="Gene3D" id="1.20.1070.10">
    <property type="entry name" value="Rhodopsin 7-helix transmembrane proteins"/>
    <property type="match status" value="1"/>
</dbReference>
<evidence type="ECO:0000256" key="4">
    <source>
        <dbReference type="ARBA" id="ARBA00023136"/>
    </source>
</evidence>
<dbReference type="Proteomes" id="UP000215335">
    <property type="component" value="Unassembled WGS sequence"/>
</dbReference>
<dbReference type="PROSITE" id="PS50261">
    <property type="entry name" value="G_PROTEIN_RECEP_F2_4"/>
    <property type="match status" value="1"/>
</dbReference>
<feature type="transmembrane region" description="Helical" evidence="5">
    <location>
        <begin position="227"/>
        <end position="245"/>
    </location>
</feature>
<feature type="transmembrane region" description="Helical" evidence="5">
    <location>
        <begin position="392"/>
        <end position="414"/>
    </location>
</feature>
<sequence>MSRLLLLLLLLCASLASAREEEEQESRVKIAKCCEAEEILLNGHCTPLVETSESKPWKPEFEDENSYAGSKPAKEPKYLLKYGQPRCRSNENQEDVYYYATDPLVDTLVMLSNGKLRHYVMDQEDELEKAKELYGMDYLKPEDVQAKAIHYDYSFGHYCTDKAVLAKNNSRTIVATYAKICVPRPLKWANADNLIKKAIDPAFHAIAMVSYLVVAIVYFVLPQLRDLVGNIITSMMLCLIVNQSASLVRIFTEFGNHISFMIADSVMYISLLAAFFWLNALGYYVWNTFRSRNVFLRSTDGKKYCCYSTYVWGSTIAIAATAIFAHFTLETNIPIIGGVAFAAQETVGWLGLSVLFTSVAFTIIVDLCFVLTTINKLKRMRTYGRIHHKMKYSFRMFILIYSVMSVGWLSLLLSMLKYDGLVYCHIIVNVLQALLVLYICVFGQKRVTFLLGKTCNCCTSNENAEGLDWGEEMTAINAGY</sequence>
<dbReference type="GO" id="GO:0004888">
    <property type="term" value="F:transmembrane signaling receptor activity"/>
    <property type="evidence" value="ECO:0007669"/>
    <property type="project" value="InterPro"/>
</dbReference>
<dbReference type="PANTHER" id="PTHR46953:SF2">
    <property type="entry name" value="G-PROTEIN COUPLED RECEPTOR MTH-LIKE 5-RELATED"/>
    <property type="match status" value="1"/>
</dbReference>
<dbReference type="PANTHER" id="PTHR46953">
    <property type="entry name" value="G-PROTEIN COUPLED RECEPTOR MTH-LIKE 1-RELATED"/>
    <property type="match status" value="1"/>
</dbReference>
<dbReference type="InterPro" id="IPR052808">
    <property type="entry name" value="GPCR_Mth-like"/>
</dbReference>
<gene>
    <name evidence="8" type="ORF">TSAR_003256</name>
</gene>
<comment type="subcellular location">
    <subcellularLocation>
        <location evidence="1">Membrane</location>
        <topology evidence="1">Multi-pass membrane protein</topology>
    </subcellularLocation>
</comment>
<evidence type="ECO:0000313" key="8">
    <source>
        <dbReference type="EMBL" id="OXU23080.1"/>
    </source>
</evidence>
<keyword evidence="9" id="KW-1185">Reference proteome</keyword>
<name>A0A232EXT5_9HYME</name>
<evidence type="ECO:0000259" key="7">
    <source>
        <dbReference type="PROSITE" id="PS50261"/>
    </source>
</evidence>
<dbReference type="InterPro" id="IPR017981">
    <property type="entry name" value="GPCR_2-like_7TM"/>
</dbReference>
<feature type="chain" id="PRO_5013008736" description="G-protein coupled receptors family 2 profile 2 domain-containing protein" evidence="6">
    <location>
        <begin position="19"/>
        <end position="480"/>
    </location>
</feature>
<evidence type="ECO:0000256" key="2">
    <source>
        <dbReference type="ARBA" id="ARBA00022692"/>
    </source>
</evidence>
<keyword evidence="6" id="KW-0732">Signal</keyword>
<dbReference type="GO" id="GO:0016020">
    <property type="term" value="C:membrane"/>
    <property type="evidence" value="ECO:0007669"/>
    <property type="project" value="UniProtKB-SubCell"/>
</dbReference>
<proteinExistence type="predicted"/>
<dbReference type="GO" id="GO:0007166">
    <property type="term" value="P:cell surface receptor signaling pathway"/>
    <property type="evidence" value="ECO:0007669"/>
    <property type="project" value="InterPro"/>
</dbReference>
<feature type="domain" description="G-protein coupled receptors family 2 profile 2" evidence="7">
    <location>
        <begin position="196"/>
        <end position="444"/>
    </location>
</feature>
<organism evidence="8 9">
    <name type="scientific">Trichomalopsis sarcophagae</name>
    <dbReference type="NCBI Taxonomy" id="543379"/>
    <lineage>
        <taxon>Eukaryota</taxon>
        <taxon>Metazoa</taxon>
        <taxon>Ecdysozoa</taxon>
        <taxon>Arthropoda</taxon>
        <taxon>Hexapoda</taxon>
        <taxon>Insecta</taxon>
        <taxon>Pterygota</taxon>
        <taxon>Neoptera</taxon>
        <taxon>Endopterygota</taxon>
        <taxon>Hymenoptera</taxon>
        <taxon>Apocrita</taxon>
        <taxon>Proctotrupomorpha</taxon>
        <taxon>Chalcidoidea</taxon>
        <taxon>Pteromalidae</taxon>
        <taxon>Pteromalinae</taxon>
        <taxon>Trichomalopsis</taxon>
    </lineage>
</organism>
<reference evidence="8 9" key="1">
    <citation type="journal article" date="2017" name="Curr. Biol.">
        <title>The Evolution of Venom by Co-option of Single-Copy Genes.</title>
        <authorList>
            <person name="Martinson E.O."/>
            <person name="Mrinalini"/>
            <person name="Kelkar Y.D."/>
            <person name="Chang C.H."/>
            <person name="Werren J.H."/>
        </authorList>
    </citation>
    <scope>NUCLEOTIDE SEQUENCE [LARGE SCALE GENOMIC DNA]</scope>
    <source>
        <strain evidence="8 9">Alberta</strain>
        <tissue evidence="8">Whole body</tissue>
    </source>
</reference>
<dbReference type="EMBL" id="NNAY01001737">
    <property type="protein sequence ID" value="OXU23080.1"/>
    <property type="molecule type" value="Genomic_DNA"/>
</dbReference>
<evidence type="ECO:0000256" key="1">
    <source>
        <dbReference type="ARBA" id="ARBA00004141"/>
    </source>
</evidence>
<feature type="transmembrane region" description="Helical" evidence="5">
    <location>
        <begin position="202"/>
        <end position="220"/>
    </location>
</feature>
<feature type="transmembrane region" description="Helical" evidence="5">
    <location>
        <begin position="265"/>
        <end position="286"/>
    </location>
</feature>
<feature type="transmembrane region" description="Helical" evidence="5">
    <location>
        <begin position="349"/>
        <end position="371"/>
    </location>
</feature>
<comment type="caution">
    <text evidence="8">The sequence shown here is derived from an EMBL/GenBank/DDBJ whole genome shotgun (WGS) entry which is preliminary data.</text>
</comment>
<evidence type="ECO:0000256" key="6">
    <source>
        <dbReference type="SAM" id="SignalP"/>
    </source>
</evidence>
<evidence type="ECO:0000256" key="3">
    <source>
        <dbReference type="ARBA" id="ARBA00022989"/>
    </source>
</evidence>
<feature type="transmembrane region" description="Helical" evidence="5">
    <location>
        <begin position="307"/>
        <end position="329"/>
    </location>
</feature>
<dbReference type="STRING" id="543379.A0A232EXT5"/>
<feature type="transmembrane region" description="Helical" evidence="5">
    <location>
        <begin position="420"/>
        <end position="443"/>
    </location>
</feature>
<protein>
    <recommendedName>
        <fullName evidence="7">G-protein coupled receptors family 2 profile 2 domain-containing protein</fullName>
    </recommendedName>
</protein>
<dbReference type="OrthoDB" id="6339480at2759"/>
<feature type="signal peptide" evidence="6">
    <location>
        <begin position="1"/>
        <end position="18"/>
    </location>
</feature>
<evidence type="ECO:0000313" key="9">
    <source>
        <dbReference type="Proteomes" id="UP000215335"/>
    </source>
</evidence>
<accession>A0A232EXT5</accession>
<dbReference type="AlphaFoldDB" id="A0A232EXT5"/>
<evidence type="ECO:0000256" key="5">
    <source>
        <dbReference type="SAM" id="Phobius"/>
    </source>
</evidence>
<keyword evidence="4 5" id="KW-0472">Membrane</keyword>
<keyword evidence="2 5" id="KW-0812">Transmembrane</keyword>